<dbReference type="KEGG" id="oar:OA238_c45550"/>
<sequence length="146" mass="16582">MDRAYYGNAATNVGMRHNRVVVKHMGKSGTNLHYHFLAKPDMDLALFADLARKQWAHMSSWTMGFADTDIAAVRSNKGSSIYMLHEYDKLGADTVFLQASALNAPKYSPLKYRNIRQMRRLLAIQSLSTKEIEYDDEDAEDAFSIT</sequence>
<evidence type="ECO:0000313" key="1">
    <source>
        <dbReference type="EMBL" id="AGI74419.1"/>
    </source>
</evidence>
<dbReference type="EMBL" id="CP003742">
    <property type="protein sequence ID" value="AGI74419.1"/>
    <property type="molecule type" value="Genomic_DNA"/>
</dbReference>
<proteinExistence type="predicted"/>
<organism evidence="1 2">
    <name type="scientific">Octadecabacter arcticus 238</name>
    <dbReference type="NCBI Taxonomy" id="391616"/>
    <lineage>
        <taxon>Bacteria</taxon>
        <taxon>Pseudomonadati</taxon>
        <taxon>Pseudomonadota</taxon>
        <taxon>Alphaproteobacteria</taxon>
        <taxon>Rhodobacterales</taxon>
        <taxon>Roseobacteraceae</taxon>
        <taxon>Octadecabacter</taxon>
    </lineage>
</organism>
<protein>
    <submittedName>
        <fullName evidence="1">Uncharacterized protein</fullName>
    </submittedName>
</protein>
<evidence type="ECO:0000313" key="2">
    <source>
        <dbReference type="Proteomes" id="UP000004688"/>
    </source>
</evidence>
<gene>
    <name evidence="1" type="ORF">OA238_c45550</name>
</gene>
<dbReference type="Proteomes" id="UP000004688">
    <property type="component" value="Chromosome"/>
</dbReference>
<name>M9RP97_9RHOB</name>
<dbReference type="AlphaFoldDB" id="M9RP97"/>
<keyword evidence="2" id="KW-1185">Reference proteome</keyword>
<reference evidence="1 2" key="1">
    <citation type="journal article" date="2013" name="PLoS ONE">
        <title>Poles Apart: Arctic and Antarctic Octadecabacter strains Share High Genome Plasticity and a New Type of Xanthorhodopsin.</title>
        <authorList>
            <person name="Vollmers J."/>
            <person name="Voget S."/>
            <person name="Dietrich S."/>
            <person name="Gollnow K."/>
            <person name="Smits M."/>
            <person name="Meyer K."/>
            <person name="Brinkhoff T."/>
            <person name="Simon M."/>
            <person name="Daniel R."/>
        </authorList>
    </citation>
    <scope>NUCLEOTIDE SEQUENCE [LARGE SCALE GENOMIC DNA]</scope>
    <source>
        <strain evidence="1 2">238</strain>
    </source>
</reference>
<dbReference type="HOGENOM" id="CLU_1775551_0_0_5"/>
<accession>M9RP97</accession>